<dbReference type="EMBL" id="FWFX01000005">
    <property type="protein sequence ID" value="SLN38901.1"/>
    <property type="molecule type" value="Genomic_DNA"/>
</dbReference>
<name>A0A1X6Z345_9RHOB</name>
<dbReference type="CDD" id="cd00609">
    <property type="entry name" value="AAT_like"/>
    <property type="match status" value="1"/>
</dbReference>
<sequence>MIDTIFYIDWNDALKSWTLNLRDDGKPLYVQIAEAIRHDVETGVLDAGDRLPPQRSVAKLVGLDFTTVSRGYSEAAKRGYIDTFVGRGSFIRKPDETSEKADPRRALEEDPNMNMPPEPDDPALVARMEQGLTHVAANLVPLLRYQSIIGSRQDRETASRWMNINGIDVEADHLAITPGAHASLLSILTLLSKPGDTVLCERVTYPGIRAIAAQLGIRLVGVRSDSSGILTDELDAAIQEHAPSALYLNPTLQNPLTLTIPNKRREQIASVLDKYGLPLIEDDACRFVSSDTPRPISQNIPELGWYIAGLSKCLGAGLRLALTVVPSGLSKTHFTRALQASNVMASPITTALMARWIEDGTAAAVQKFVRKEANRRQNLATKIMQDQAFVGSTEAFNIWLKLPEGSSPADVMSHMANRQIGIMPSNAFTVTGTPDEAVRVCLGGPISFSQLTEDLEALNYAITHQNWVP</sequence>
<evidence type="ECO:0000259" key="7">
    <source>
        <dbReference type="PROSITE" id="PS50949"/>
    </source>
</evidence>
<evidence type="ECO:0000256" key="6">
    <source>
        <dbReference type="SAM" id="MobiDB-lite"/>
    </source>
</evidence>
<dbReference type="InterPro" id="IPR036388">
    <property type="entry name" value="WH-like_DNA-bd_sf"/>
</dbReference>
<evidence type="ECO:0000256" key="1">
    <source>
        <dbReference type="ARBA" id="ARBA00005384"/>
    </source>
</evidence>
<dbReference type="GO" id="GO:0003677">
    <property type="term" value="F:DNA binding"/>
    <property type="evidence" value="ECO:0007669"/>
    <property type="project" value="UniProtKB-KW"/>
</dbReference>
<dbReference type="InterPro" id="IPR036390">
    <property type="entry name" value="WH_DNA-bd_sf"/>
</dbReference>
<dbReference type="InterPro" id="IPR015422">
    <property type="entry name" value="PyrdxlP-dep_Trfase_small"/>
</dbReference>
<dbReference type="GO" id="GO:0003700">
    <property type="term" value="F:DNA-binding transcription factor activity"/>
    <property type="evidence" value="ECO:0007669"/>
    <property type="project" value="InterPro"/>
</dbReference>
<dbReference type="InterPro" id="IPR051446">
    <property type="entry name" value="HTH_trans_reg/aminotransferase"/>
</dbReference>
<protein>
    <submittedName>
        <fullName evidence="8">Putative HTH-type transcriptional regulator YdcR</fullName>
    </submittedName>
</protein>
<dbReference type="InterPro" id="IPR000524">
    <property type="entry name" value="Tscrpt_reg_HTH_GntR"/>
</dbReference>
<feature type="region of interest" description="Disordered" evidence="6">
    <location>
        <begin position="92"/>
        <end position="115"/>
    </location>
</feature>
<evidence type="ECO:0000256" key="2">
    <source>
        <dbReference type="ARBA" id="ARBA00022898"/>
    </source>
</evidence>
<gene>
    <name evidence="8" type="primary">ydcR_1</name>
    <name evidence="8" type="ORF">ROA7450_01842</name>
</gene>
<dbReference type="RefSeq" id="WP_143534412.1">
    <property type="nucleotide sequence ID" value="NZ_FWFX01000005.1"/>
</dbReference>
<evidence type="ECO:0000256" key="5">
    <source>
        <dbReference type="ARBA" id="ARBA00023163"/>
    </source>
</evidence>
<dbReference type="OrthoDB" id="9794015at2"/>
<organism evidence="8 9">
    <name type="scientific">Roseovarius albus</name>
    <dbReference type="NCBI Taxonomy" id="1247867"/>
    <lineage>
        <taxon>Bacteria</taxon>
        <taxon>Pseudomonadati</taxon>
        <taxon>Pseudomonadota</taxon>
        <taxon>Alphaproteobacteria</taxon>
        <taxon>Rhodobacterales</taxon>
        <taxon>Roseobacteraceae</taxon>
        <taxon>Roseovarius</taxon>
    </lineage>
</organism>
<dbReference type="CDD" id="cd07377">
    <property type="entry name" value="WHTH_GntR"/>
    <property type="match status" value="1"/>
</dbReference>
<dbReference type="InterPro" id="IPR004839">
    <property type="entry name" value="Aminotransferase_I/II_large"/>
</dbReference>
<feature type="compositionally biased region" description="Basic and acidic residues" evidence="6">
    <location>
        <begin position="92"/>
        <end position="108"/>
    </location>
</feature>
<accession>A0A1X6Z345</accession>
<dbReference type="GO" id="GO:0030170">
    <property type="term" value="F:pyridoxal phosphate binding"/>
    <property type="evidence" value="ECO:0007669"/>
    <property type="project" value="InterPro"/>
</dbReference>
<evidence type="ECO:0000313" key="9">
    <source>
        <dbReference type="Proteomes" id="UP000193061"/>
    </source>
</evidence>
<keyword evidence="5" id="KW-0804">Transcription</keyword>
<dbReference type="AlphaFoldDB" id="A0A1X6Z345"/>
<dbReference type="PANTHER" id="PTHR46577">
    <property type="entry name" value="HTH-TYPE TRANSCRIPTIONAL REGULATORY PROTEIN GABR"/>
    <property type="match status" value="1"/>
</dbReference>
<evidence type="ECO:0000313" key="8">
    <source>
        <dbReference type="EMBL" id="SLN38901.1"/>
    </source>
</evidence>
<comment type="similarity">
    <text evidence="1">In the C-terminal section; belongs to the class-I pyridoxal-phosphate-dependent aminotransferase family.</text>
</comment>
<dbReference type="InterPro" id="IPR015424">
    <property type="entry name" value="PyrdxlP-dep_Trfase"/>
</dbReference>
<feature type="domain" description="HTH gntR-type" evidence="7">
    <location>
        <begin position="26"/>
        <end position="94"/>
    </location>
</feature>
<proteinExistence type="inferred from homology"/>
<dbReference type="PROSITE" id="PS50949">
    <property type="entry name" value="HTH_GNTR"/>
    <property type="match status" value="1"/>
</dbReference>
<keyword evidence="4" id="KW-0238">DNA-binding</keyword>
<evidence type="ECO:0000256" key="3">
    <source>
        <dbReference type="ARBA" id="ARBA00023015"/>
    </source>
</evidence>
<dbReference type="Pfam" id="PF00392">
    <property type="entry name" value="GntR"/>
    <property type="match status" value="1"/>
</dbReference>
<keyword evidence="2" id="KW-0663">Pyridoxal phosphate</keyword>
<dbReference type="SUPFAM" id="SSF53383">
    <property type="entry name" value="PLP-dependent transferases"/>
    <property type="match status" value="1"/>
</dbReference>
<keyword evidence="9" id="KW-1185">Reference proteome</keyword>
<reference evidence="8 9" key="1">
    <citation type="submission" date="2017-03" db="EMBL/GenBank/DDBJ databases">
        <authorList>
            <person name="Afonso C.L."/>
            <person name="Miller P.J."/>
            <person name="Scott M.A."/>
            <person name="Spackman E."/>
            <person name="Goraichik I."/>
            <person name="Dimitrov K.M."/>
            <person name="Suarez D.L."/>
            <person name="Swayne D.E."/>
        </authorList>
    </citation>
    <scope>NUCLEOTIDE SEQUENCE [LARGE SCALE GENOMIC DNA]</scope>
    <source>
        <strain evidence="8 9">CECT 7450</strain>
    </source>
</reference>
<evidence type="ECO:0000256" key="4">
    <source>
        <dbReference type="ARBA" id="ARBA00023125"/>
    </source>
</evidence>
<keyword evidence="3" id="KW-0805">Transcription regulation</keyword>
<dbReference type="Gene3D" id="3.40.640.10">
    <property type="entry name" value="Type I PLP-dependent aspartate aminotransferase-like (Major domain)"/>
    <property type="match status" value="1"/>
</dbReference>
<dbReference type="InterPro" id="IPR015421">
    <property type="entry name" value="PyrdxlP-dep_Trfase_major"/>
</dbReference>
<dbReference type="Proteomes" id="UP000193061">
    <property type="component" value="Unassembled WGS sequence"/>
</dbReference>
<dbReference type="Gene3D" id="1.10.10.10">
    <property type="entry name" value="Winged helix-like DNA-binding domain superfamily/Winged helix DNA-binding domain"/>
    <property type="match status" value="1"/>
</dbReference>
<dbReference type="SUPFAM" id="SSF46785">
    <property type="entry name" value="Winged helix' DNA-binding domain"/>
    <property type="match status" value="1"/>
</dbReference>
<dbReference type="PANTHER" id="PTHR46577:SF1">
    <property type="entry name" value="HTH-TYPE TRANSCRIPTIONAL REGULATORY PROTEIN GABR"/>
    <property type="match status" value="1"/>
</dbReference>
<dbReference type="Gene3D" id="3.90.1150.10">
    <property type="entry name" value="Aspartate Aminotransferase, domain 1"/>
    <property type="match status" value="1"/>
</dbReference>
<dbReference type="SMART" id="SM00345">
    <property type="entry name" value="HTH_GNTR"/>
    <property type="match status" value="1"/>
</dbReference>
<dbReference type="Pfam" id="PF00155">
    <property type="entry name" value="Aminotran_1_2"/>
    <property type="match status" value="1"/>
</dbReference>